<evidence type="ECO:0000256" key="1">
    <source>
        <dbReference type="SAM" id="MobiDB-lite"/>
    </source>
</evidence>
<sequence>MKQPRGHQCSNCHLQSASTSTAKMHPPEWDPWTVKKTLQLSTASMSRGFRKLL</sequence>
<proteinExistence type="predicted"/>
<reference evidence="2 3" key="1">
    <citation type="submission" date="2015-07" db="EMBL/GenBank/DDBJ databases">
        <title>Emmonsia species relationships and genome sequence.</title>
        <authorList>
            <person name="Cuomo C.A."/>
            <person name="Schwartz I.S."/>
            <person name="Kenyon C."/>
            <person name="de Hoog G.S."/>
            <person name="Govender N.P."/>
            <person name="Botha A."/>
            <person name="Moreno L."/>
            <person name="de Vries M."/>
            <person name="Munoz J.F."/>
            <person name="Stielow J.B."/>
        </authorList>
    </citation>
    <scope>NUCLEOTIDE SEQUENCE [LARGE SCALE GENOMIC DNA]</scope>
    <source>
        <strain evidence="2 3">CBS 136260</strain>
    </source>
</reference>
<evidence type="ECO:0000313" key="3">
    <source>
        <dbReference type="Proteomes" id="UP000091918"/>
    </source>
</evidence>
<name>A0A1B7NLA9_9EURO</name>
<gene>
    <name evidence="2" type="ORF">ACJ72_08215</name>
</gene>
<evidence type="ECO:0000313" key="2">
    <source>
        <dbReference type="EMBL" id="OAX77486.1"/>
    </source>
</evidence>
<feature type="region of interest" description="Disordered" evidence="1">
    <location>
        <begin position="1"/>
        <end position="30"/>
    </location>
</feature>
<organism evidence="2 3">
    <name type="scientific">Emergomyces africanus</name>
    <dbReference type="NCBI Taxonomy" id="1955775"/>
    <lineage>
        <taxon>Eukaryota</taxon>
        <taxon>Fungi</taxon>
        <taxon>Dikarya</taxon>
        <taxon>Ascomycota</taxon>
        <taxon>Pezizomycotina</taxon>
        <taxon>Eurotiomycetes</taxon>
        <taxon>Eurotiomycetidae</taxon>
        <taxon>Onygenales</taxon>
        <taxon>Ajellomycetaceae</taxon>
        <taxon>Emergomyces</taxon>
    </lineage>
</organism>
<dbReference type="EMBL" id="LGUA01002458">
    <property type="protein sequence ID" value="OAX77486.1"/>
    <property type="molecule type" value="Genomic_DNA"/>
</dbReference>
<dbReference type="AlphaFoldDB" id="A0A1B7NLA9"/>
<accession>A0A1B7NLA9</accession>
<comment type="caution">
    <text evidence="2">The sequence shown here is derived from an EMBL/GenBank/DDBJ whole genome shotgun (WGS) entry which is preliminary data.</text>
</comment>
<dbReference type="Proteomes" id="UP000091918">
    <property type="component" value="Unassembled WGS sequence"/>
</dbReference>
<keyword evidence="3" id="KW-1185">Reference proteome</keyword>
<dbReference type="OrthoDB" id="10527096at2759"/>
<protein>
    <submittedName>
        <fullName evidence="2">Uncharacterized protein</fullName>
    </submittedName>
</protein>
<feature type="non-terminal residue" evidence="2">
    <location>
        <position position="53"/>
    </location>
</feature>
<feature type="compositionally biased region" description="Polar residues" evidence="1">
    <location>
        <begin position="8"/>
        <end position="22"/>
    </location>
</feature>